<dbReference type="STRING" id="1246637.MTBBW1_890005"/>
<evidence type="ECO:0000313" key="2">
    <source>
        <dbReference type="Proteomes" id="UP000191931"/>
    </source>
</evidence>
<sequence>MDMIQARNLTSHAYDKSMAEKAVKEIVNIYLPQFLSFKKNMEQIEMEEI</sequence>
<dbReference type="AlphaFoldDB" id="A0A1W1HL72"/>
<gene>
    <name evidence="1" type="ORF">MTBBW1_890005</name>
</gene>
<name>A0A1W1HL72_9BACT</name>
<dbReference type="SUPFAM" id="SSF81593">
    <property type="entry name" value="Nucleotidyltransferase substrate binding subunit/domain"/>
    <property type="match status" value="1"/>
</dbReference>
<accession>A0A1W1HL72</accession>
<protein>
    <recommendedName>
        <fullName evidence="3">Nucleotidyltransferase substrate binding protein, HI0074 family</fullName>
    </recommendedName>
</protein>
<dbReference type="EMBL" id="FWEV01000335">
    <property type="protein sequence ID" value="SLM33098.1"/>
    <property type="molecule type" value="Genomic_DNA"/>
</dbReference>
<dbReference type="Proteomes" id="UP000191931">
    <property type="component" value="Unassembled WGS sequence"/>
</dbReference>
<proteinExistence type="predicted"/>
<keyword evidence="2" id="KW-1185">Reference proteome</keyword>
<evidence type="ECO:0008006" key="3">
    <source>
        <dbReference type="Google" id="ProtNLM"/>
    </source>
</evidence>
<dbReference type="Pfam" id="PF08780">
    <property type="entry name" value="NTase_sub_bind"/>
    <property type="match status" value="1"/>
</dbReference>
<organism evidence="1 2">
    <name type="scientific">Desulfamplus magnetovallimortis</name>
    <dbReference type="NCBI Taxonomy" id="1246637"/>
    <lineage>
        <taxon>Bacteria</taxon>
        <taxon>Pseudomonadati</taxon>
        <taxon>Thermodesulfobacteriota</taxon>
        <taxon>Desulfobacteria</taxon>
        <taxon>Desulfobacterales</taxon>
        <taxon>Desulfobacteraceae</taxon>
        <taxon>Desulfamplus</taxon>
    </lineage>
</organism>
<dbReference type="Gene3D" id="1.20.120.330">
    <property type="entry name" value="Nucleotidyltransferases domain 2"/>
    <property type="match status" value="1"/>
</dbReference>
<dbReference type="InterPro" id="IPR010235">
    <property type="entry name" value="HepT"/>
</dbReference>
<evidence type="ECO:0000313" key="1">
    <source>
        <dbReference type="EMBL" id="SLM33098.1"/>
    </source>
</evidence>
<reference evidence="1 2" key="1">
    <citation type="submission" date="2017-03" db="EMBL/GenBank/DDBJ databases">
        <authorList>
            <person name="Afonso C.L."/>
            <person name="Miller P.J."/>
            <person name="Scott M.A."/>
            <person name="Spackman E."/>
            <person name="Goraichik I."/>
            <person name="Dimitrov K.M."/>
            <person name="Suarez D.L."/>
            <person name="Swayne D.E."/>
        </authorList>
    </citation>
    <scope>NUCLEOTIDE SEQUENCE [LARGE SCALE GENOMIC DNA]</scope>
    <source>
        <strain evidence="1">PRJEB14757</strain>
    </source>
</reference>